<dbReference type="GO" id="GO:0005886">
    <property type="term" value="C:plasma membrane"/>
    <property type="evidence" value="ECO:0007669"/>
    <property type="project" value="TreeGrafter"/>
</dbReference>
<sequence>MYRFFIHRPVTSWMFMIAFILLGLYSLRVIPIDRLPDVDFPTVSIVTNYPGANAYVVDVNITREIEDQIATISGIESISSASFAGTSRITITFSLEKDIDVAAQEVRDAVQRALSRLPEGVDPPLVRKVDTSIAPVFVALLHSKTADYQTLAYWADKVIKREFERINGVGQVDLGGFRDNVLWVRIDAEKLYSRSLALQDVVDAIKKNHLESPAGAIYGKDREYIIRLYGKVKDPKELEGVYIRNGVRLKDVGFVEFTEDEFRGMARYKGEQAVALVVYKQSKSNTVAVVDAVKKRMEELNRELPPGMRMDYTFDSSIFVKDSVRAAIEEIIIGSLLTALVVYFFLGSLRLTLVPIFAIPITLLGTVFFIYQLGNSLNTFTLLALAVAVGIVIDDAIVVLESIFRRRYEEGLDPLQAGEVGTRIVIFALLASTASLVIVFIPIIFLKGVVGKLFGSFALTLVIAIALSYLVAVSFTPMAVSRLVKGKEPSNPFTKAYHSFEAFFDRLLRWSLDHKTIVIALSLISVFIGFQLFKATKKEFFPIVDEGRFLIRFETPTGSSFEYTRKKAEEIERILLKNPYADRFGMAVGQGVAGRPDVNGGIGFVYLKEGKRPHQAKIMEMVREEFKKVKDVRISVEPPGIVGPGGGRQVDLQYVIKGPSLEELQSISERLVKEFRNRPGYRDVDTDLRLNEPQVQIRVNREKLGDLGVSVEDIALTLNVLFGKFQLGTYELGAESYDLYVKALPDFVENRENLKKVFVRNAKGELIPLTELVEMEIAPGYKSINRYNRQYSFTFFANLSPEKPLANAVDELTSWLRSNLPPGYTFEPVGQAKEFQRAFQGLGFALLFALVGVYMVLASLFESYRHPFTVLLMVPLAVAGTFGLLFLTNTSLSVPSYFGVILLVGIIVRDAVLFIERIIQLRKEGMPTRQAILQARKERLRPILMTTFTIVSALTPVALGLTAGAELRKPLAIAVIGGIFTGLPLSLFLLPVIYELFDKLSLKTYHIRKENT</sequence>
<evidence type="ECO:0000256" key="1">
    <source>
        <dbReference type="SAM" id="Phobius"/>
    </source>
</evidence>
<organism evidence="2">
    <name type="scientific">Hydrogenobacter sp</name>
    <dbReference type="NCBI Taxonomy" id="2152829"/>
    <lineage>
        <taxon>Bacteria</taxon>
        <taxon>Pseudomonadati</taxon>
        <taxon>Aquificota</taxon>
        <taxon>Aquificia</taxon>
        <taxon>Aquificales</taxon>
        <taxon>Aquificaceae</taxon>
        <taxon>Hydrogenobacter</taxon>
    </lineage>
</organism>
<comment type="caution">
    <text evidence="2">The sequence shown here is derived from an EMBL/GenBank/DDBJ whole genome shotgun (WGS) entry which is preliminary data.</text>
</comment>
<feature type="transmembrane region" description="Helical" evidence="1">
    <location>
        <begin position="868"/>
        <end position="888"/>
    </location>
</feature>
<dbReference type="Gene3D" id="3.30.2090.10">
    <property type="entry name" value="Multidrug efflux transporter AcrB TolC docking domain, DN and DC subdomains"/>
    <property type="match status" value="2"/>
</dbReference>
<keyword evidence="1" id="KW-1133">Transmembrane helix</keyword>
<feature type="transmembrane region" description="Helical" evidence="1">
    <location>
        <begin position="424"/>
        <end position="445"/>
    </location>
</feature>
<proteinExistence type="predicted"/>
<dbReference type="Pfam" id="PF00873">
    <property type="entry name" value="ACR_tran"/>
    <property type="match status" value="1"/>
</dbReference>
<dbReference type="Gene3D" id="3.30.70.1440">
    <property type="entry name" value="Multidrug efflux transporter AcrB pore domain"/>
    <property type="match status" value="1"/>
</dbReference>
<dbReference type="Gene3D" id="1.20.1640.10">
    <property type="entry name" value="Multidrug efflux transporter AcrB transmembrane domain"/>
    <property type="match status" value="2"/>
</dbReference>
<evidence type="ECO:0000313" key="2">
    <source>
        <dbReference type="EMBL" id="HEW46478.1"/>
    </source>
</evidence>
<feature type="transmembrane region" description="Helical" evidence="1">
    <location>
        <begin position="457"/>
        <end position="480"/>
    </location>
</feature>
<dbReference type="InterPro" id="IPR001036">
    <property type="entry name" value="Acrflvin-R"/>
</dbReference>
<feature type="transmembrane region" description="Helical" evidence="1">
    <location>
        <begin position="971"/>
        <end position="994"/>
    </location>
</feature>
<feature type="transmembrane region" description="Helical" evidence="1">
    <location>
        <begin position="353"/>
        <end position="374"/>
    </location>
</feature>
<feature type="transmembrane region" description="Helical" evidence="1">
    <location>
        <begin position="380"/>
        <end position="404"/>
    </location>
</feature>
<dbReference type="PRINTS" id="PR00702">
    <property type="entry name" value="ACRIFLAVINRP"/>
</dbReference>
<dbReference type="InterPro" id="IPR027463">
    <property type="entry name" value="AcrB_DN_DC_subdom"/>
</dbReference>
<gene>
    <name evidence="2" type="ORF">ENO47_07440</name>
</gene>
<dbReference type="PANTHER" id="PTHR32063">
    <property type="match status" value="1"/>
</dbReference>
<dbReference type="Gene3D" id="3.30.70.1320">
    <property type="entry name" value="Multidrug efflux transporter AcrB pore domain like"/>
    <property type="match status" value="1"/>
</dbReference>
<keyword evidence="1" id="KW-0812">Transmembrane</keyword>
<dbReference type="SUPFAM" id="SSF82714">
    <property type="entry name" value="Multidrug efflux transporter AcrB TolC docking domain, DN and DC subdomains"/>
    <property type="match status" value="2"/>
</dbReference>
<dbReference type="AlphaFoldDB" id="A0A7C2V470"/>
<dbReference type="GO" id="GO:0042910">
    <property type="term" value="F:xenobiotic transmembrane transporter activity"/>
    <property type="evidence" value="ECO:0007669"/>
    <property type="project" value="TreeGrafter"/>
</dbReference>
<protein>
    <submittedName>
        <fullName evidence="2">Efflux RND transporter permease subunit</fullName>
    </submittedName>
</protein>
<feature type="transmembrane region" description="Helical" evidence="1">
    <location>
        <begin position="326"/>
        <end position="346"/>
    </location>
</feature>
<name>A0A7C2V470_9AQUI</name>
<keyword evidence="1" id="KW-0472">Membrane</keyword>
<feature type="transmembrane region" description="Helical" evidence="1">
    <location>
        <begin position="940"/>
        <end position="959"/>
    </location>
</feature>
<feature type="transmembrane region" description="Helical" evidence="1">
    <location>
        <begin position="12"/>
        <end position="30"/>
    </location>
</feature>
<dbReference type="SUPFAM" id="SSF82866">
    <property type="entry name" value="Multidrug efflux transporter AcrB transmembrane domain"/>
    <property type="match status" value="2"/>
</dbReference>
<dbReference type="PANTHER" id="PTHR32063:SF0">
    <property type="entry name" value="SWARMING MOTILITY PROTEIN SWRC"/>
    <property type="match status" value="1"/>
</dbReference>
<dbReference type="SUPFAM" id="SSF82693">
    <property type="entry name" value="Multidrug efflux transporter AcrB pore domain, PN1, PN2, PC1 and PC2 subdomains"/>
    <property type="match status" value="3"/>
</dbReference>
<dbReference type="EMBL" id="DSFP01000065">
    <property type="protein sequence ID" value="HEW46478.1"/>
    <property type="molecule type" value="Genomic_DNA"/>
</dbReference>
<accession>A0A7C2V470</accession>
<feature type="transmembrane region" description="Helical" evidence="1">
    <location>
        <begin position="516"/>
        <end position="533"/>
    </location>
</feature>
<feature type="transmembrane region" description="Helical" evidence="1">
    <location>
        <begin position="841"/>
        <end position="861"/>
    </location>
</feature>
<reference evidence="2" key="1">
    <citation type="journal article" date="2020" name="mSystems">
        <title>Genome- and Community-Level Interaction Insights into Carbon Utilization and Element Cycling Functions of Hydrothermarchaeota in Hydrothermal Sediment.</title>
        <authorList>
            <person name="Zhou Z."/>
            <person name="Liu Y."/>
            <person name="Xu W."/>
            <person name="Pan J."/>
            <person name="Luo Z.H."/>
            <person name="Li M."/>
        </authorList>
    </citation>
    <scope>NUCLEOTIDE SEQUENCE [LARGE SCALE GENOMIC DNA]</scope>
    <source>
        <strain evidence="2">SpSt-132</strain>
    </source>
</reference>
<feature type="transmembrane region" description="Helical" evidence="1">
    <location>
        <begin position="894"/>
        <end position="919"/>
    </location>
</feature>
<dbReference type="Gene3D" id="3.30.70.1430">
    <property type="entry name" value="Multidrug efflux transporter AcrB pore domain"/>
    <property type="match status" value="2"/>
</dbReference>